<evidence type="ECO:0000313" key="1">
    <source>
        <dbReference type="EMBL" id="MRN37469.1"/>
    </source>
</evidence>
<gene>
    <name evidence="1" type="ORF">GJU80_02945</name>
</gene>
<sequence length="153" mass="16307">MRAIYLGLAFAAGMASAMQAAINTQLARYMGGETLIATLISFAVGTVALFFITWAKTDLFGYLATIGQQPWWKLSGGLLGAMFVFTSVLLAPKLGIANMLFVIIIGQLLAAAVIDHYGLIGMAVRELTMPKLIGLVVMGVGLALFSFGDKVWK</sequence>
<keyword evidence="2" id="KW-1185">Reference proteome</keyword>
<dbReference type="InterPro" id="IPR006750">
    <property type="entry name" value="YdcZ"/>
</dbReference>
<dbReference type="AlphaFoldDB" id="A0A5Q3S0E5"/>
<dbReference type="PANTHER" id="PTHR34821:SF2">
    <property type="entry name" value="INNER MEMBRANE PROTEIN YDCZ"/>
    <property type="match status" value="1"/>
</dbReference>
<dbReference type="PANTHER" id="PTHR34821">
    <property type="entry name" value="INNER MEMBRANE PROTEIN YDCZ"/>
    <property type="match status" value="1"/>
</dbReference>
<comment type="caution">
    <text evidence="1">The sequence shown here is derived from an EMBL/GenBank/DDBJ whole genome shotgun (WGS) entry which is preliminary data.</text>
</comment>
<dbReference type="Proteomes" id="UP000486297">
    <property type="component" value="Unassembled WGS sequence"/>
</dbReference>
<name>A0A5Q3S0E5_9NEIS</name>
<proteinExistence type="predicted"/>
<organism evidence="1 2">
    <name type="scientific">Neisseria brasiliensis</name>
    <dbReference type="NCBI Taxonomy" id="2666100"/>
    <lineage>
        <taxon>Bacteria</taxon>
        <taxon>Pseudomonadati</taxon>
        <taxon>Pseudomonadota</taxon>
        <taxon>Betaproteobacteria</taxon>
        <taxon>Neisseriales</taxon>
        <taxon>Neisseriaceae</taxon>
        <taxon>Neisseria</taxon>
    </lineage>
</organism>
<dbReference type="RefSeq" id="WP_095502001.1">
    <property type="nucleotide sequence ID" value="NZ_CP046027.1"/>
</dbReference>
<evidence type="ECO:0000313" key="2">
    <source>
        <dbReference type="Proteomes" id="UP000486297"/>
    </source>
</evidence>
<reference evidence="1" key="1">
    <citation type="journal article" name="Emerg. Infect. Dis.">
        <title>Two cases of a newly characterized neisseria species.</title>
        <authorList>
            <person name="Mustapha M."/>
            <person name="Lemos A.P.S."/>
            <person name="Harrison L.H."/>
            <person name="Vantyne D."/>
            <person name="Sacchi C.T."/>
        </authorList>
    </citation>
    <scope>NUCLEOTIDE SEQUENCE</scope>
    <source>
        <strain evidence="1">N.95.16</strain>
    </source>
</reference>
<protein>
    <submittedName>
        <fullName evidence="1">EamA-like transporter family protein</fullName>
    </submittedName>
</protein>
<dbReference type="Pfam" id="PF04657">
    <property type="entry name" value="DMT_YdcZ"/>
    <property type="match status" value="1"/>
</dbReference>
<accession>A0A5Q3S0E5</accession>
<dbReference type="EMBL" id="WJXO01000001">
    <property type="protein sequence ID" value="MRN37469.1"/>
    <property type="molecule type" value="Genomic_DNA"/>
</dbReference>
<dbReference type="GO" id="GO:0005886">
    <property type="term" value="C:plasma membrane"/>
    <property type="evidence" value="ECO:0007669"/>
    <property type="project" value="TreeGrafter"/>
</dbReference>